<keyword evidence="3" id="KW-1185">Reference proteome</keyword>
<feature type="compositionally biased region" description="Low complexity" evidence="1">
    <location>
        <begin position="153"/>
        <end position="169"/>
    </location>
</feature>
<organism evidence="2 3">
    <name type="scientific">Geotrichum candidum</name>
    <name type="common">Oospora lactis</name>
    <name type="synonym">Dipodascus geotrichum</name>
    <dbReference type="NCBI Taxonomy" id="1173061"/>
    <lineage>
        <taxon>Eukaryota</taxon>
        <taxon>Fungi</taxon>
        <taxon>Dikarya</taxon>
        <taxon>Ascomycota</taxon>
        <taxon>Saccharomycotina</taxon>
        <taxon>Dipodascomycetes</taxon>
        <taxon>Dipodascales</taxon>
        <taxon>Dipodascaceae</taxon>
        <taxon>Geotrichum</taxon>
    </lineage>
</organism>
<dbReference type="OrthoDB" id="5330253at2759"/>
<dbReference type="EMBL" id="CCBN010000014">
    <property type="protein sequence ID" value="CDO56237.1"/>
    <property type="molecule type" value="Genomic_DNA"/>
</dbReference>
<evidence type="ECO:0000313" key="3">
    <source>
        <dbReference type="Proteomes" id="UP000242525"/>
    </source>
</evidence>
<dbReference type="Proteomes" id="UP000242525">
    <property type="component" value="Unassembled WGS sequence"/>
</dbReference>
<dbReference type="AlphaFoldDB" id="A0A0J9XG35"/>
<accession>A0A0J9XG35</accession>
<feature type="compositionally biased region" description="Polar residues" evidence="1">
    <location>
        <begin position="117"/>
        <end position="141"/>
    </location>
</feature>
<gene>
    <name evidence="2" type="ORF">BN980_GECA14s01517g</name>
</gene>
<evidence type="ECO:0000256" key="1">
    <source>
        <dbReference type="SAM" id="MobiDB-lite"/>
    </source>
</evidence>
<sequence>MGFFSRSKKDTDIGHARKLSTYDVHDPILTAIRDEEPFQQSAYSEGRVGISPEMRVRDIFGNVIVNPDRSNPTRPTNERPLDTIRTFEYACTGDERLRDDMETPRLGWTTRTNFTSMMPQFDTNPYAPSSPPTASKYNTFGQAPYGNTGGYSGNSNSNQNSGVNSSNNNLQTPPPVPAPKKKKRGFFGRKK</sequence>
<evidence type="ECO:0000313" key="2">
    <source>
        <dbReference type="EMBL" id="CDO56237.1"/>
    </source>
</evidence>
<feature type="compositionally biased region" description="Basic residues" evidence="1">
    <location>
        <begin position="179"/>
        <end position="191"/>
    </location>
</feature>
<proteinExistence type="predicted"/>
<name>A0A0J9XG35_GEOCN</name>
<feature type="region of interest" description="Disordered" evidence="1">
    <location>
        <begin position="117"/>
        <end position="191"/>
    </location>
</feature>
<protein>
    <submittedName>
        <fullName evidence="2">Uncharacterized protein</fullName>
    </submittedName>
</protein>
<reference evidence="2" key="1">
    <citation type="submission" date="2014-03" db="EMBL/GenBank/DDBJ databases">
        <authorList>
            <person name="Casaregola S."/>
        </authorList>
    </citation>
    <scope>NUCLEOTIDE SEQUENCE [LARGE SCALE GENOMIC DNA]</scope>
    <source>
        <strain evidence="2">CLIB 918</strain>
    </source>
</reference>
<comment type="caution">
    <text evidence="2">The sequence shown here is derived from an EMBL/GenBank/DDBJ whole genome shotgun (WGS) entry which is preliminary data.</text>
</comment>
<dbReference type="PANTHER" id="PTHR28186:SF1">
    <property type="entry name" value="MEIOTICALLY UP-REGULATED GENE 9 PROTEIN"/>
    <property type="match status" value="1"/>
</dbReference>
<dbReference type="InterPro" id="IPR018809">
    <property type="entry name" value="DUF2406"/>
</dbReference>
<dbReference type="PANTHER" id="PTHR28186">
    <property type="entry name" value="MEIOTICALLY UP-REGULATED GENE 9 PROTEIN"/>
    <property type="match status" value="1"/>
</dbReference>
<dbReference type="Pfam" id="PF10295">
    <property type="entry name" value="DUF2406"/>
    <property type="match status" value="1"/>
</dbReference>